<dbReference type="InterPro" id="IPR008988">
    <property type="entry name" value="Transcriptional_repressor_C"/>
</dbReference>
<dbReference type="AlphaFoldDB" id="A0A2S9K9N6"/>
<dbReference type="GO" id="GO:0046914">
    <property type="term" value="F:transition metal ion binding"/>
    <property type="evidence" value="ECO:0007669"/>
    <property type="project" value="InterPro"/>
</dbReference>
<gene>
    <name evidence="3" type="ORF">C6P64_00300</name>
</gene>
<accession>A0A2S9K9N6</accession>
<evidence type="ECO:0000256" key="1">
    <source>
        <dbReference type="ARBA" id="ARBA00023004"/>
    </source>
</evidence>
<dbReference type="SUPFAM" id="SSF50037">
    <property type="entry name" value="C-terminal domain of transcriptional repressors"/>
    <property type="match status" value="1"/>
</dbReference>
<comment type="caution">
    <text evidence="3">The sequence shown here is derived from an EMBL/GenBank/DDBJ whole genome shotgun (WGS) entry which is preliminary data.</text>
</comment>
<dbReference type="Proteomes" id="UP000238589">
    <property type="component" value="Unassembled WGS sequence"/>
</dbReference>
<evidence type="ECO:0000313" key="3">
    <source>
        <dbReference type="EMBL" id="PRD67179.1"/>
    </source>
</evidence>
<keyword evidence="4" id="KW-1185">Reference proteome</keyword>
<reference evidence="3 4" key="1">
    <citation type="submission" date="2018-03" db="EMBL/GenBank/DDBJ databases">
        <title>Comparative genomics illustrates the genes involved in a hyperalkaliphilic mechanisms of Serpentinomonas isolated from highly-alkaline calcium-rich serpentinized springs.</title>
        <authorList>
            <person name="Suzuki S."/>
            <person name="Ishii S."/>
            <person name="Walworth N."/>
            <person name="Bird L."/>
            <person name="Kuenen J.G."/>
            <person name="Nealson K.H."/>
        </authorList>
    </citation>
    <scope>NUCLEOTIDE SEQUENCE [LARGE SCALE GENOMIC DNA]</scope>
    <source>
        <strain evidence="3 4">P1</strain>
    </source>
</reference>
<dbReference type="Gene3D" id="2.30.30.90">
    <property type="match status" value="1"/>
</dbReference>
<dbReference type="InterPro" id="IPR007167">
    <property type="entry name" value="Fe-transptr_FeoA-like"/>
</dbReference>
<sequence>MAAGGSNNARLLELGFLPHEQVRVLRRSWFRQGAIVVQVGPAVFGLRPSEASQILLEAA</sequence>
<name>A0A2S9K9N6_9BURK</name>
<protein>
    <submittedName>
        <fullName evidence="3">Transport protein A</fullName>
    </submittedName>
</protein>
<keyword evidence="1" id="KW-0408">Iron</keyword>
<dbReference type="Pfam" id="PF04023">
    <property type="entry name" value="FeoA"/>
    <property type="match status" value="1"/>
</dbReference>
<proteinExistence type="predicted"/>
<evidence type="ECO:0000259" key="2">
    <source>
        <dbReference type="Pfam" id="PF04023"/>
    </source>
</evidence>
<feature type="domain" description="Ferrous iron transporter FeoA-like" evidence="2">
    <location>
        <begin position="8"/>
        <end position="57"/>
    </location>
</feature>
<evidence type="ECO:0000313" key="4">
    <source>
        <dbReference type="Proteomes" id="UP000238589"/>
    </source>
</evidence>
<dbReference type="InterPro" id="IPR038157">
    <property type="entry name" value="FeoA_core_dom"/>
</dbReference>
<dbReference type="OrthoDB" id="559009at2"/>
<organism evidence="3 4">
    <name type="scientific">Malikia granosa</name>
    <dbReference type="NCBI Taxonomy" id="263067"/>
    <lineage>
        <taxon>Bacteria</taxon>
        <taxon>Pseudomonadati</taxon>
        <taxon>Pseudomonadota</taxon>
        <taxon>Betaproteobacteria</taxon>
        <taxon>Burkholderiales</taxon>
        <taxon>Comamonadaceae</taxon>
        <taxon>Malikia</taxon>
    </lineage>
</organism>
<dbReference type="EMBL" id="PVLQ01000004">
    <property type="protein sequence ID" value="PRD67179.1"/>
    <property type="molecule type" value="Genomic_DNA"/>
</dbReference>